<accession>A0A6L2NF65</accession>
<gene>
    <name evidence="2" type="ORF">Tci_056147</name>
</gene>
<evidence type="ECO:0000256" key="1">
    <source>
        <dbReference type="SAM" id="MobiDB-lite"/>
    </source>
</evidence>
<feature type="region of interest" description="Disordered" evidence="1">
    <location>
        <begin position="38"/>
        <end position="120"/>
    </location>
</feature>
<feature type="compositionally biased region" description="Low complexity" evidence="1">
    <location>
        <begin position="89"/>
        <end position="106"/>
    </location>
</feature>
<dbReference type="AlphaFoldDB" id="A0A6L2NF65"/>
<sequence length="120" mass="13653">MKFQQSNNAFVKETFMDLKTQLETVAKNHQASFQNLETKFDRLADKQSGRPSRSLPSNTQPNPRGSKAYQPLQARNEHVNVVFTRSGKSSDPPDNPNDQQDNFKNPINFDSDDEDNEPTP</sequence>
<evidence type="ECO:0000313" key="2">
    <source>
        <dbReference type="EMBL" id="GEU84169.1"/>
    </source>
</evidence>
<name>A0A6L2NF65_TANCI</name>
<keyword evidence="2" id="KW-0695">RNA-directed DNA polymerase</keyword>
<proteinExistence type="predicted"/>
<feature type="compositionally biased region" description="Polar residues" evidence="1">
    <location>
        <begin position="49"/>
        <end position="63"/>
    </location>
</feature>
<keyword evidence="2" id="KW-0808">Transferase</keyword>
<protein>
    <submittedName>
        <fullName evidence="2">Reverse transcriptase domain-containing protein</fullName>
    </submittedName>
</protein>
<feature type="compositionally biased region" description="Basic and acidic residues" evidence="1">
    <location>
        <begin position="38"/>
        <end position="48"/>
    </location>
</feature>
<keyword evidence="2" id="KW-0548">Nucleotidyltransferase</keyword>
<reference evidence="2" key="1">
    <citation type="journal article" date="2019" name="Sci. Rep.">
        <title>Draft genome of Tanacetum cinerariifolium, the natural source of mosquito coil.</title>
        <authorList>
            <person name="Yamashiro T."/>
            <person name="Shiraishi A."/>
            <person name="Satake H."/>
            <person name="Nakayama K."/>
        </authorList>
    </citation>
    <scope>NUCLEOTIDE SEQUENCE</scope>
</reference>
<comment type="caution">
    <text evidence="2">The sequence shown here is derived from an EMBL/GenBank/DDBJ whole genome shotgun (WGS) entry which is preliminary data.</text>
</comment>
<feature type="compositionally biased region" description="Acidic residues" evidence="1">
    <location>
        <begin position="110"/>
        <end position="120"/>
    </location>
</feature>
<dbReference type="EMBL" id="BKCJ010008835">
    <property type="protein sequence ID" value="GEU84169.1"/>
    <property type="molecule type" value="Genomic_DNA"/>
</dbReference>
<organism evidence="2">
    <name type="scientific">Tanacetum cinerariifolium</name>
    <name type="common">Dalmatian daisy</name>
    <name type="synonym">Chrysanthemum cinerariifolium</name>
    <dbReference type="NCBI Taxonomy" id="118510"/>
    <lineage>
        <taxon>Eukaryota</taxon>
        <taxon>Viridiplantae</taxon>
        <taxon>Streptophyta</taxon>
        <taxon>Embryophyta</taxon>
        <taxon>Tracheophyta</taxon>
        <taxon>Spermatophyta</taxon>
        <taxon>Magnoliopsida</taxon>
        <taxon>eudicotyledons</taxon>
        <taxon>Gunneridae</taxon>
        <taxon>Pentapetalae</taxon>
        <taxon>asterids</taxon>
        <taxon>campanulids</taxon>
        <taxon>Asterales</taxon>
        <taxon>Asteraceae</taxon>
        <taxon>Asteroideae</taxon>
        <taxon>Anthemideae</taxon>
        <taxon>Anthemidinae</taxon>
        <taxon>Tanacetum</taxon>
    </lineage>
</organism>
<dbReference type="GO" id="GO:0003964">
    <property type="term" value="F:RNA-directed DNA polymerase activity"/>
    <property type="evidence" value="ECO:0007669"/>
    <property type="project" value="UniProtKB-KW"/>
</dbReference>